<keyword evidence="5 9" id="KW-0812">Transmembrane</keyword>
<dbReference type="SUPFAM" id="SSF103054">
    <property type="entry name" value="General secretion pathway protein M, EpsM"/>
    <property type="match status" value="1"/>
</dbReference>
<dbReference type="Pfam" id="PF04612">
    <property type="entry name" value="T2SSM"/>
    <property type="match status" value="1"/>
</dbReference>
<name>A0A3B0WSA3_9ZZZZ</name>
<evidence type="ECO:0000256" key="8">
    <source>
        <dbReference type="ARBA" id="ARBA00023136"/>
    </source>
</evidence>
<evidence type="ECO:0000256" key="5">
    <source>
        <dbReference type="ARBA" id="ARBA00022692"/>
    </source>
</evidence>
<sequence length="172" mass="19499">MSKVDELLAPLRLKLEELEPRERLIVIVGSILLALMMFYLIIWEPITSRYDHQQLQYSSQRQLYSWMQDAGTEIRSLSISGGKNKSRFRNHSISSLADRSAATSGVKSSIEKMTQSKKGVKINLKSANFDRIVIWLNDLETKYGINASKVKIETSKIKGAVNASITLERLKP</sequence>
<keyword evidence="8 9" id="KW-0472">Membrane</keyword>
<dbReference type="InterPro" id="IPR023229">
    <property type="entry name" value="T2SS_M_periplasmic_sf"/>
</dbReference>
<evidence type="ECO:0000256" key="2">
    <source>
        <dbReference type="ARBA" id="ARBA00022448"/>
    </source>
</evidence>
<gene>
    <name evidence="10" type="ORF">MNBD_GAMMA07-326</name>
</gene>
<comment type="subcellular location">
    <subcellularLocation>
        <location evidence="1">Cell inner membrane</location>
        <topology evidence="1">Single-pass membrane protein</topology>
    </subcellularLocation>
</comment>
<accession>A0A3B0WSA3</accession>
<evidence type="ECO:0008006" key="11">
    <source>
        <dbReference type="Google" id="ProtNLM"/>
    </source>
</evidence>
<reference evidence="10" key="1">
    <citation type="submission" date="2018-06" db="EMBL/GenBank/DDBJ databases">
        <authorList>
            <person name="Zhirakovskaya E."/>
        </authorList>
    </citation>
    <scope>NUCLEOTIDE SEQUENCE</scope>
</reference>
<keyword evidence="2" id="KW-0813">Transport</keyword>
<evidence type="ECO:0000256" key="7">
    <source>
        <dbReference type="ARBA" id="ARBA00022989"/>
    </source>
</evidence>
<proteinExistence type="predicted"/>
<keyword evidence="6" id="KW-0653">Protein transport</keyword>
<dbReference type="GO" id="GO:0015627">
    <property type="term" value="C:type II protein secretion system complex"/>
    <property type="evidence" value="ECO:0007669"/>
    <property type="project" value="InterPro"/>
</dbReference>
<dbReference type="GO" id="GO:0005886">
    <property type="term" value="C:plasma membrane"/>
    <property type="evidence" value="ECO:0007669"/>
    <property type="project" value="UniProtKB-SubCell"/>
</dbReference>
<protein>
    <recommendedName>
        <fullName evidence="11">General secretion pathway protein M</fullName>
    </recommendedName>
</protein>
<keyword evidence="4" id="KW-0997">Cell inner membrane</keyword>
<keyword evidence="3" id="KW-1003">Cell membrane</keyword>
<keyword evidence="7 9" id="KW-1133">Transmembrane helix</keyword>
<dbReference type="InterPro" id="IPR007690">
    <property type="entry name" value="T2SS_GspM"/>
</dbReference>
<evidence type="ECO:0000256" key="4">
    <source>
        <dbReference type="ARBA" id="ARBA00022519"/>
    </source>
</evidence>
<evidence type="ECO:0000256" key="6">
    <source>
        <dbReference type="ARBA" id="ARBA00022927"/>
    </source>
</evidence>
<dbReference type="Gene3D" id="3.30.1360.100">
    <property type="entry name" value="General secretion pathway protein M, EpsM"/>
    <property type="match status" value="1"/>
</dbReference>
<organism evidence="10">
    <name type="scientific">hydrothermal vent metagenome</name>
    <dbReference type="NCBI Taxonomy" id="652676"/>
    <lineage>
        <taxon>unclassified sequences</taxon>
        <taxon>metagenomes</taxon>
        <taxon>ecological metagenomes</taxon>
    </lineage>
</organism>
<evidence type="ECO:0000256" key="9">
    <source>
        <dbReference type="SAM" id="Phobius"/>
    </source>
</evidence>
<dbReference type="PIRSF" id="PIRSF006291">
    <property type="entry name" value="GspM"/>
    <property type="match status" value="1"/>
</dbReference>
<evidence type="ECO:0000313" key="10">
    <source>
        <dbReference type="EMBL" id="VAW53497.1"/>
    </source>
</evidence>
<dbReference type="EMBL" id="UOFF01000027">
    <property type="protein sequence ID" value="VAW53497.1"/>
    <property type="molecule type" value="Genomic_DNA"/>
</dbReference>
<evidence type="ECO:0000256" key="1">
    <source>
        <dbReference type="ARBA" id="ARBA00004377"/>
    </source>
</evidence>
<dbReference type="AlphaFoldDB" id="A0A3B0WSA3"/>
<dbReference type="GO" id="GO:0015628">
    <property type="term" value="P:protein secretion by the type II secretion system"/>
    <property type="evidence" value="ECO:0007669"/>
    <property type="project" value="InterPro"/>
</dbReference>
<evidence type="ECO:0000256" key="3">
    <source>
        <dbReference type="ARBA" id="ARBA00022475"/>
    </source>
</evidence>
<feature type="transmembrane region" description="Helical" evidence="9">
    <location>
        <begin position="24"/>
        <end position="43"/>
    </location>
</feature>